<reference evidence="8" key="1">
    <citation type="submission" date="2020-05" db="EMBL/GenBank/DDBJ databases">
        <title>Phylogenomic resolution of chytrid fungi.</title>
        <authorList>
            <person name="Stajich J.E."/>
            <person name="Amses K."/>
            <person name="Simmons R."/>
            <person name="Seto K."/>
            <person name="Myers J."/>
            <person name="Bonds A."/>
            <person name="Quandt C.A."/>
            <person name="Barry K."/>
            <person name="Liu P."/>
            <person name="Grigoriev I."/>
            <person name="Longcore J.E."/>
            <person name="James T.Y."/>
        </authorList>
    </citation>
    <scope>NUCLEOTIDE SEQUENCE</scope>
    <source>
        <strain evidence="8">JEL0513</strain>
    </source>
</reference>
<dbReference type="AlphaFoldDB" id="A0AAD5XFQ4"/>
<feature type="transmembrane region" description="Helical" evidence="6">
    <location>
        <begin position="383"/>
        <end position="404"/>
    </location>
</feature>
<keyword evidence="5" id="KW-0325">Glycoprotein</keyword>
<dbReference type="InterPro" id="IPR017978">
    <property type="entry name" value="GPCR_3_C"/>
</dbReference>
<dbReference type="GO" id="GO:0016020">
    <property type="term" value="C:membrane"/>
    <property type="evidence" value="ECO:0007669"/>
    <property type="project" value="UniProtKB-SubCell"/>
</dbReference>
<feature type="transmembrane region" description="Helical" evidence="6">
    <location>
        <begin position="570"/>
        <end position="589"/>
    </location>
</feature>
<evidence type="ECO:0000256" key="2">
    <source>
        <dbReference type="ARBA" id="ARBA00022692"/>
    </source>
</evidence>
<dbReference type="EMBL" id="JADGJH010000223">
    <property type="protein sequence ID" value="KAJ3133261.1"/>
    <property type="molecule type" value="Genomic_DNA"/>
</dbReference>
<feature type="transmembrane region" description="Helical" evidence="6">
    <location>
        <begin position="601"/>
        <end position="619"/>
    </location>
</feature>
<comment type="caution">
    <text evidence="8">The sequence shown here is derived from an EMBL/GenBank/DDBJ whole genome shotgun (WGS) entry which is preliminary data.</text>
</comment>
<keyword evidence="3 6" id="KW-1133">Transmembrane helix</keyword>
<feature type="transmembrane region" description="Helical" evidence="6">
    <location>
        <begin position="538"/>
        <end position="558"/>
    </location>
</feature>
<feature type="transmembrane region" description="Helical" evidence="6">
    <location>
        <begin position="489"/>
        <end position="510"/>
    </location>
</feature>
<dbReference type="GO" id="GO:0004930">
    <property type="term" value="F:G protein-coupled receptor activity"/>
    <property type="evidence" value="ECO:0007669"/>
    <property type="project" value="InterPro"/>
</dbReference>
<proteinExistence type="predicted"/>
<dbReference type="Pfam" id="PF01094">
    <property type="entry name" value="ANF_receptor"/>
    <property type="match status" value="1"/>
</dbReference>
<evidence type="ECO:0000256" key="5">
    <source>
        <dbReference type="ARBA" id="ARBA00023180"/>
    </source>
</evidence>
<evidence type="ECO:0000256" key="1">
    <source>
        <dbReference type="ARBA" id="ARBA00004141"/>
    </source>
</evidence>
<keyword evidence="9" id="KW-1185">Reference proteome</keyword>
<dbReference type="Gene3D" id="3.40.50.2300">
    <property type="match status" value="1"/>
</dbReference>
<evidence type="ECO:0000259" key="7">
    <source>
        <dbReference type="PROSITE" id="PS50259"/>
    </source>
</evidence>
<dbReference type="InterPro" id="IPR028082">
    <property type="entry name" value="Peripla_BP_I"/>
</dbReference>
<dbReference type="PANTHER" id="PTHR24060">
    <property type="entry name" value="METABOTROPIC GLUTAMATE RECEPTOR"/>
    <property type="match status" value="1"/>
</dbReference>
<dbReference type="SUPFAM" id="SSF53822">
    <property type="entry name" value="Periplasmic binding protein-like I"/>
    <property type="match status" value="1"/>
</dbReference>
<evidence type="ECO:0000256" key="3">
    <source>
        <dbReference type="ARBA" id="ARBA00022989"/>
    </source>
</evidence>
<accession>A0AAD5XFQ4</accession>
<keyword evidence="2 6" id="KW-0812">Transmembrane</keyword>
<dbReference type="PROSITE" id="PS50259">
    <property type="entry name" value="G_PROTEIN_RECEP_F3_4"/>
    <property type="match status" value="1"/>
</dbReference>
<dbReference type="Proteomes" id="UP001211907">
    <property type="component" value="Unassembled WGS sequence"/>
</dbReference>
<evidence type="ECO:0000256" key="4">
    <source>
        <dbReference type="ARBA" id="ARBA00023136"/>
    </source>
</evidence>
<dbReference type="PRINTS" id="PR01176">
    <property type="entry name" value="GABABRECEPTR"/>
</dbReference>
<dbReference type="InterPro" id="IPR001828">
    <property type="entry name" value="ANF_lig-bd_rcpt"/>
</dbReference>
<gene>
    <name evidence="8" type="ORF">HK100_004568</name>
</gene>
<comment type="subcellular location">
    <subcellularLocation>
        <location evidence="1">Membrane</location>
        <topology evidence="1">Multi-pass membrane protein</topology>
    </subcellularLocation>
</comment>
<evidence type="ECO:0000313" key="8">
    <source>
        <dbReference type="EMBL" id="KAJ3133261.1"/>
    </source>
</evidence>
<dbReference type="InterPro" id="IPR050726">
    <property type="entry name" value="mGluR"/>
</dbReference>
<name>A0AAD5XFQ4_9FUNG</name>
<protein>
    <recommendedName>
        <fullName evidence="7">G-protein coupled receptors family 3 profile domain-containing protein</fullName>
    </recommendedName>
</protein>
<organism evidence="8 9">
    <name type="scientific">Physocladia obscura</name>
    <dbReference type="NCBI Taxonomy" id="109957"/>
    <lineage>
        <taxon>Eukaryota</taxon>
        <taxon>Fungi</taxon>
        <taxon>Fungi incertae sedis</taxon>
        <taxon>Chytridiomycota</taxon>
        <taxon>Chytridiomycota incertae sedis</taxon>
        <taxon>Chytridiomycetes</taxon>
        <taxon>Chytridiales</taxon>
        <taxon>Chytriomycetaceae</taxon>
        <taxon>Physocladia</taxon>
    </lineage>
</organism>
<evidence type="ECO:0000313" key="9">
    <source>
        <dbReference type="Proteomes" id="UP001211907"/>
    </source>
</evidence>
<feature type="transmembrane region" description="Helical" evidence="6">
    <location>
        <begin position="448"/>
        <end position="468"/>
    </location>
</feature>
<feature type="transmembrane region" description="Helical" evidence="6">
    <location>
        <begin position="416"/>
        <end position="436"/>
    </location>
</feature>
<keyword evidence="4 6" id="KW-0472">Membrane</keyword>
<dbReference type="Pfam" id="PF00003">
    <property type="entry name" value="7tm_3"/>
    <property type="match status" value="1"/>
</dbReference>
<feature type="domain" description="G-protein coupled receptors family 3 profile" evidence="7">
    <location>
        <begin position="409"/>
        <end position="632"/>
    </location>
</feature>
<sequence length="762" mass="84106">MAFSNVTNITLAYHLDFAKHAHCGPWYSGVEDSYTGQSGGFASSVMVEDIAISNSDVVGIIGNEFSTTARGVAEAFSFYELPYCSMASTSPSLSDKNKYPYFWRIMPSAGLGLHIYQLLRFWQVKRIVVIAQQDDDMGSAFAEDIINTLSSFEITILCNIQIPTSYGAGDISTAALDIKLKSASLPQPFEDPVQLFGPDYYSLLKGFIVFQAMPPNTTTTLFKRVYNGLNNLTRANLSTNDFVTVYTISPAYDCVMQMLMGFDKILKNNTGFTAKDLANRKLQTYMNYTAFKNVGYSGLSADPILLNSNGDLQIAFQVLSFTGNYFNATGFGRTDPLGSYFWYISGKYPTFFSGSQKPPVDGPPVIVLTEVFADVGNPIGGLVLFYAISSAAGCIGCAVFTFWFSKHVVVRKSGKVYLYATLVGLAMISVSLFGFMERVTTFSCLGRIWLQVLGFSAVIALLSAKIGGSNWQSSIHQSKIFNVFTVKTLTFAGIVVLLELIVLIFWTVFIRHSVTINSDSTSYIYACDDGDISNPISILLLLYNAVILFITSTISFNMDENMTFPGEEHYPQIICSGYIFTALIVLPLLENTGPGIEWITGYTTAVWFLVWNCLASIFAPKFMTVLIDSFENDDTIGKLIKEWKVGSVAGASKGDGNSTSETSSIARNLGRSLSKKASFKIRHDNREHQHKRKDKKAVLVHSGKKWSPVSFFQKYYDTAIGAKIANNFDLEIEFSSGNEMTKFGESFRNALNIGNDFNNNPS</sequence>
<evidence type="ECO:0000256" key="6">
    <source>
        <dbReference type="SAM" id="Phobius"/>
    </source>
</evidence>